<dbReference type="InterPro" id="IPR059000">
    <property type="entry name" value="ATPase_P-type_domA"/>
</dbReference>
<dbReference type="GO" id="GO:1990573">
    <property type="term" value="P:potassium ion import across plasma membrane"/>
    <property type="evidence" value="ECO:0007669"/>
    <property type="project" value="TreeGrafter"/>
</dbReference>
<protein>
    <recommendedName>
        <fullName evidence="4">Cation-transporting P-type ATPase N-terminal domain-containing protein</fullName>
    </recommendedName>
</protein>
<dbReference type="GO" id="GO:0005886">
    <property type="term" value="C:plasma membrane"/>
    <property type="evidence" value="ECO:0007669"/>
    <property type="project" value="UniProtKB-SubCell"/>
</dbReference>
<dbReference type="InterPro" id="IPR050510">
    <property type="entry name" value="Cation_transp_ATPase_P-type"/>
</dbReference>
<dbReference type="InterPro" id="IPR004014">
    <property type="entry name" value="ATPase_P-typ_cation-transptr_N"/>
</dbReference>
<dbReference type="Pfam" id="PF00690">
    <property type="entry name" value="Cation_ATPase_N"/>
    <property type="match status" value="1"/>
</dbReference>
<proteinExistence type="predicted"/>
<keyword evidence="3" id="KW-0472">Membrane</keyword>
<dbReference type="InterPro" id="IPR008250">
    <property type="entry name" value="ATPase_P-typ_transduc_dom_A_sf"/>
</dbReference>
<keyword evidence="6" id="KW-1185">Reference proteome</keyword>
<sequence>MTDTTPSEQSPRGYGMQVGYRTLSIRVERKTPKSPPDPADAIASIDVHLLSVDEVYTRYSTHPTVGLEIAVVQLRERDGKNVISPPPTVYWKKTLNYIFGGFNFLMWIAFILTILSYKPLGPPQAFVLGVAVLLLLVIVISSAFYALVDWNASRIMKSIKSLIAHEAAVIRDGKQQTIQASDIVVGDVVVLNAGDRVPADMRVVQSSSDLRFDRSLLTGESS</sequence>
<dbReference type="SUPFAM" id="SSF81653">
    <property type="entry name" value="Calcium ATPase, transduction domain A"/>
    <property type="match status" value="1"/>
</dbReference>
<dbReference type="Gene3D" id="1.20.1110.10">
    <property type="entry name" value="Calcium-transporting ATPase, transmembrane domain"/>
    <property type="match status" value="1"/>
</dbReference>
<keyword evidence="3" id="KW-1133">Transmembrane helix</keyword>
<reference evidence="5 6" key="1">
    <citation type="submission" date="2016-06" db="EMBL/GenBank/DDBJ databases">
        <title>Comparative genomics of the ectomycorrhizal sister species Rhizopogon vinicolor and Rhizopogon vesiculosus (Basidiomycota: Boletales) reveals a divergence of the mating type B locus.</title>
        <authorList>
            <consortium name="DOE Joint Genome Institute"/>
            <person name="Mujic A.B."/>
            <person name="Kuo A."/>
            <person name="Tritt A."/>
            <person name="Lipzen A."/>
            <person name="Chen C."/>
            <person name="Johnson J."/>
            <person name="Sharma A."/>
            <person name="Barry K."/>
            <person name="Grigoriev I.V."/>
            <person name="Spatafora J.W."/>
        </authorList>
    </citation>
    <scope>NUCLEOTIDE SEQUENCE [LARGE SCALE GENOMIC DNA]</scope>
    <source>
        <strain evidence="5 6">AM-OR11-026</strain>
    </source>
</reference>
<dbReference type="Pfam" id="PF00122">
    <property type="entry name" value="E1-E2_ATPase"/>
    <property type="match status" value="1"/>
</dbReference>
<evidence type="ECO:0000256" key="2">
    <source>
        <dbReference type="ARBA" id="ARBA00022475"/>
    </source>
</evidence>
<feature type="domain" description="Cation-transporting P-type ATPase N-terminal" evidence="4">
    <location>
        <begin position="46"/>
        <end position="118"/>
    </location>
</feature>
<dbReference type="SUPFAM" id="SSF81665">
    <property type="entry name" value="Calcium ATPase, transmembrane domain M"/>
    <property type="match status" value="1"/>
</dbReference>
<feature type="transmembrane region" description="Helical" evidence="3">
    <location>
        <begin position="97"/>
        <end position="117"/>
    </location>
</feature>
<dbReference type="GO" id="GO:1902600">
    <property type="term" value="P:proton transmembrane transport"/>
    <property type="evidence" value="ECO:0007669"/>
    <property type="project" value="TreeGrafter"/>
</dbReference>
<feature type="transmembrane region" description="Helical" evidence="3">
    <location>
        <begin position="123"/>
        <end position="148"/>
    </location>
</feature>
<dbReference type="AlphaFoldDB" id="A0A1B7MYZ9"/>
<evidence type="ECO:0000256" key="1">
    <source>
        <dbReference type="ARBA" id="ARBA00004651"/>
    </source>
</evidence>
<dbReference type="STRING" id="1314800.A0A1B7MYZ9"/>
<dbReference type="GO" id="GO:0036376">
    <property type="term" value="P:sodium ion export across plasma membrane"/>
    <property type="evidence" value="ECO:0007669"/>
    <property type="project" value="TreeGrafter"/>
</dbReference>
<dbReference type="Gene3D" id="2.70.150.10">
    <property type="entry name" value="Calcium-transporting ATPase, cytoplasmic transduction domain A"/>
    <property type="match status" value="1"/>
</dbReference>
<evidence type="ECO:0000256" key="3">
    <source>
        <dbReference type="SAM" id="Phobius"/>
    </source>
</evidence>
<name>A0A1B7MYZ9_9AGAM</name>
<dbReference type="GO" id="GO:0006883">
    <property type="term" value="P:intracellular sodium ion homeostasis"/>
    <property type="evidence" value="ECO:0007669"/>
    <property type="project" value="TreeGrafter"/>
</dbReference>
<dbReference type="InterPro" id="IPR023298">
    <property type="entry name" value="ATPase_P-typ_TM_dom_sf"/>
</dbReference>
<organism evidence="5 6">
    <name type="scientific">Rhizopogon vinicolor AM-OR11-026</name>
    <dbReference type="NCBI Taxonomy" id="1314800"/>
    <lineage>
        <taxon>Eukaryota</taxon>
        <taxon>Fungi</taxon>
        <taxon>Dikarya</taxon>
        <taxon>Basidiomycota</taxon>
        <taxon>Agaricomycotina</taxon>
        <taxon>Agaricomycetes</taxon>
        <taxon>Agaricomycetidae</taxon>
        <taxon>Boletales</taxon>
        <taxon>Suillineae</taxon>
        <taxon>Rhizopogonaceae</taxon>
        <taxon>Rhizopogon</taxon>
    </lineage>
</organism>
<gene>
    <name evidence="5" type="ORF">K503DRAFT_208110</name>
</gene>
<keyword evidence="3" id="KW-0812">Transmembrane</keyword>
<dbReference type="Proteomes" id="UP000092154">
    <property type="component" value="Unassembled WGS sequence"/>
</dbReference>
<dbReference type="InParanoid" id="A0A1B7MYZ9"/>
<evidence type="ECO:0000313" key="5">
    <source>
        <dbReference type="EMBL" id="OAX37829.1"/>
    </source>
</evidence>
<dbReference type="PANTHER" id="PTHR43294">
    <property type="entry name" value="SODIUM/POTASSIUM-TRANSPORTING ATPASE SUBUNIT ALPHA"/>
    <property type="match status" value="1"/>
</dbReference>
<dbReference type="GO" id="GO:0005391">
    <property type="term" value="F:P-type sodium:potassium-exchanging transporter activity"/>
    <property type="evidence" value="ECO:0007669"/>
    <property type="project" value="TreeGrafter"/>
</dbReference>
<dbReference type="PANTHER" id="PTHR43294:SF21">
    <property type="entry name" value="CATION TRANSPORTING ATPASE"/>
    <property type="match status" value="1"/>
</dbReference>
<keyword evidence="2" id="KW-1003">Cell membrane</keyword>
<comment type="subcellular location">
    <subcellularLocation>
        <location evidence="1">Cell membrane</location>
        <topology evidence="1">Multi-pass membrane protein</topology>
    </subcellularLocation>
</comment>
<dbReference type="SMART" id="SM00831">
    <property type="entry name" value="Cation_ATPase_N"/>
    <property type="match status" value="1"/>
</dbReference>
<dbReference type="EMBL" id="KV448328">
    <property type="protein sequence ID" value="OAX37829.1"/>
    <property type="molecule type" value="Genomic_DNA"/>
</dbReference>
<dbReference type="GO" id="GO:0030007">
    <property type="term" value="P:intracellular potassium ion homeostasis"/>
    <property type="evidence" value="ECO:0007669"/>
    <property type="project" value="TreeGrafter"/>
</dbReference>
<accession>A0A1B7MYZ9</accession>
<dbReference type="OrthoDB" id="158672at2759"/>
<evidence type="ECO:0000313" key="6">
    <source>
        <dbReference type="Proteomes" id="UP000092154"/>
    </source>
</evidence>
<evidence type="ECO:0000259" key="4">
    <source>
        <dbReference type="SMART" id="SM00831"/>
    </source>
</evidence>